<evidence type="ECO:0000256" key="6">
    <source>
        <dbReference type="ARBA" id="ARBA00022723"/>
    </source>
</evidence>
<comment type="subcellular location">
    <subcellularLocation>
        <location evidence="3">Endoplasmic reticulum membrane</location>
        <topology evidence="3">Peripheral membrane protein</topology>
    </subcellularLocation>
    <subcellularLocation>
        <location evidence="2">Microsome membrane</location>
        <topology evidence="2">Peripheral membrane protein</topology>
    </subcellularLocation>
</comment>
<evidence type="ECO:0000256" key="14">
    <source>
        <dbReference type="RuleBase" id="RU000461"/>
    </source>
</evidence>
<evidence type="ECO:0000256" key="10">
    <source>
        <dbReference type="ARBA" id="ARBA00023004"/>
    </source>
</evidence>
<dbReference type="InterPro" id="IPR050476">
    <property type="entry name" value="Insect_CytP450_Detox"/>
</dbReference>
<evidence type="ECO:0000256" key="12">
    <source>
        <dbReference type="ARBA" id="ARBA00023136"/>
    </source>
</evidence>
<evidence type="ECO:0000256" key="11">
    <source>
        <dbReference type="ARBA" id="ARBA00023033"/>
    </source>
</evidence>
<dbReference type="PROSITE" id="PS00086">
    <property type="entry name" value="CYTOCHROME_P450"/>
    <property type="match status" value="1"/>
</dbReference>
<dbReference type="InterPro" id="IPR017972">
    <property type="entry name" value="Cyt_P450_CS"/>
</dbReference>
<dbReference type="GO" id="GO:0005789">
    <property type="term" value="C:endoplasmic reticulum membrane"/>
    <property type="evidence" value="ECO:0007669"/>
    <property type="project" value="UniProtKB-SubCell"/>
</dbReference>
<evidence type="ECO:0000256" key="13">
    <source>
        <dbReference type="PIRSR" id="PIRSR602401-1"/>
    </source>
</evidence>
<dbReference type="Gene3D" id="1.10.630.10">
    <property type="entry name" value="Cytochrome P450"/>
    <property type="match status" value="1"/>
</dbReference>
<dbReference type="AlphaFoldDB" id="A0AAW1JZW0"/>
<dbReference type="PRINTS" id="PR00385">
    <property type="entry name" value="P450"/>
</dbReference>
<comment type="cofactor">
    <cofactor evidence="1 13">
        <name>heme</name>
        <dbReference type="ChEBI" id="CHEBI:30413"/>
    </cofactor>
</comment>
<dbReference type="GO" id="GO:0005506">
    <property type="term" value="F:iron ion binding"/>
    <property type="evidence" value="ECO:0007669"/>
    <property type="project" value="InterPro"/>
</dbReference>
<keyword evidence="8" id="KW-0492">Microsome</keyword>
<evidence type="ECO:0000256" key="2">
    <source>
        <dbReference type="ARBA" id="ARBA00004174"/>
    </source>
</evidence>
<keyword evidence="9 14" id="KW-0560">Oxidoreductase</keyword>
<dbReference type="FunFam" id="1.10.630.10:FF:000042">
    <property type="entry name" value="Cytochrome P450"/>
    <property type="match status" value="1"/>
</dbReference>
<sequence>MLAFAELCIIVLISLVIATVLYFKSVHSYWKKRNVNYIEPTLPWGNLENPLFLKKGVTGIVQDAYKQFKSKQKRFGGIYFFHKPIFIPVDLELIKNILTKDFAYFVNHGSLSDEEREPMTANLFTAEDDKWRNLRTKLTPTFTSGKMKYMFCMIEKCSYQMIDHIRSSTLQKKPLHVKDIVSCYTIDVIGSCVFGLDCNSFKNPEAEFRKYGRKVTETTILGSIRLFILFIMPELNKLLRISLLDKEASEFFTRAFKDVLNSRKPEDTTRKDFVQLLLEMSSGHVEASKALTINEMVAQAFIFFIAGFDTSASNLAFCLYELAMHQTYQDRLRQEILEVLERHDQQLTYEAIMEMKYMDQVIDETLRFFPPLPFLSRKCNKNYPVPGTDLIIEKGSMVVISVLGLHMDEDYYPNPDVFDPDRFSKENIAKRSQYVHIPFGEGPRICIGQRFALLQIKIGLAMILKNFRVIPHETTPKSITIDPKRVTIVAETDLCLKTEML</sequence>
<dbReference type="CDD" id="cd11056">
    <property type="entry name" value="CYP6-like"/>
    <property type="match status" value="1"/>
</dbReference>
<keyword evidence="11 14" id="KW-0503">Monooxygenase</keyword>
<reference evidence="15 16" key="1">
    <citation type="journal article" date="2024" name="BMC Genomics">
        <title>De novo assembly and annotation of Popillia japonica's genome with initial clues to its potential as an invasive pest.</title>
        <authorList>
            <person name="Cucini C."/>
            <person name="Boschi S."/>
            <person name="Funari R."/>
            <person name="Cardaioli E."/>
            <person name="Iannotti N."/>
            <person name="Marturano G."/>
            <person name="Paoli F."/>
            <person name="Bruttini M."/>
            <person name="Carapelli A."/>
            <person name="Frati F."/>
            <person name="Nardi F."/>
        </authorList>
    </citation>
    <scope>NUCLEOTIDE SEQUENCE [LARGE SCALE GENOMIC DNA]</scope>
    <source>
        <strain evidence="15">DMR45628</strain>
    </source>
</reference>
<evidence type="ECO:0000313" key="16">
    <source>
        <dbReference type="Proteomes" id="UP001458880"/>
    </source>
</evidence>
<keyword evidence="5 13" id="KW-0349">Heme</keyword>
<proteinExistence type="inferred from homology"/>
<keyword evidence="10 13" id="KW-0408">Iron</keyword>
<accession>A0AAW1JZW0</accession>
<dbReference type="EMBL" id="JASPKY010000294">
    <property type="protein sequence ID" value="KAK9710334.1"/>
    <property type="molecule type" value="Genomic_DNA"/>
</dbReference>
<organism evidence="15 16">
    <name type="scientific">Popillia japonica</name>
    <name type="common">Japanese beetle</name>
    <dbReference type="NCBI Taxonomy" id="7064"/>
    <lineage>
        <taxon>Eukaryota</taxon>
        <taxon>Metazoa</taxon>
        <taxon>Ecdysozoa</taxon>
        <taxon>Arthropoda</taxon>
        <taxon>Hexapoda</taxon>
        <taxon>Insecta</taxon>
        <taxon>Pterygota</taxon>
        <taxon>Neoptera</taxon>
        <taxon>Endopterygota</taxon>
        <taxon>Coleoptera</taxon>
        <taxon>Polyphaga</taxon>
        <taxon>Scarabaeiformia</taxon>
        <taxon>Scarabaeidae</taxon>
        <taxon>Rutelinae</taxon>
        <taxon>Popillia</taxon>
    </lineage>
</organism>
<dbReference type="PRINTS" id="PR00463">
    <property type="entry name" value="EP450I"/>
</dbReference>
<dbReference type="InterPro" id="IPR001128">
    <property type="entry name" value="Cyt_P450"/>
</dbReference>
<keyword evidence="12" id="KW-0472">Membrane</keyword>
<comment type="caution">
    <text evidence="15">The sequence shown here is derived from an EMBL/GenBank/DDBJ whole genome shotgun (WGS) entry which is preliminary data.</text>
</comment>
<keyword evidence="16" id="KW-1185">Reference proteome</keyword>
<feature type="binding site" description="axial binding residue" evidence="13">
    <location>
        <position position="446"/>
    </location>
    <ligand>
        <name>heme</name>
        <dbReference type="ChEBI" id="CHEBI:30413"/>
    </ligand>
    <ligandPart>
        <name>Fe</name>
        <dbReference type="ChEBI" id="CHEBI:18248"/>
    </ligandPart>
</feature>
<evidence type="ECO:0000256" key="5">
    <source>
        <dbReference type="ARBA" id="ARBA00022617"/>
    </source>
</evidence>
<evidence type="ECO:0000313" key="15">
    <source>
        <dbReference type="EMBL" id="KAK9710334.1"/>
    </source>
</evidence>
<evidence type="ECO:0000256" key="1">
    <source>
        <dbReference type="ARBA" id="ARBA00001971"/>
    </source>
</evidence>
<dbReference type="PANTHER" id="PTHR24292:SF100">
    <property type="entry name" value="CYTOCHROME P450 6A16, ISOFORM B-RELATED"/>
    <property type="match status" value="1"/>
</dbReference>
<gene>
    <name evidence="15" type="ORF">QE152_g26055</name>
</gene>
<dbReference type="InterPro" id="IPR036396">
    <property type="entry name" value="Cyt_P450_sf"/>
</dbReference>
<dbReference type="Proteomes" id="UP001458880">
    <property type="component" value="Unassembled WGS sequence"/>
</dbReference>
<dbReference type="GO" id="GO:0004497">
    <property type="term" value="F:monooxygenase activity"/>
    <property type="evidence" value="ECO:0007669"/>
    <property type="project" value="UniProtKB-KW"/>
</dbReference>
<dbReference type="GO" id="GO:0020037">
    <property type="term" value="F:heme binding"/>
    <property type="evidence" value="ECO:0007669"/>
    <property type="project" value="InterPro"/>
</dbReference>
<dbReference type="Pfam" id="PF00067">
    <property type="entry name" value="p450"/>
    <property type="match status" value="1"/>
</dbReference>
<evidence type="ECO:0000256" key="9">
    <source>
        <dbReference type="ARBA" id="ARBA00023002"/>
    </source>
</evidence>
<evidence type="ECO:0000256" key="3">
    <source>
        <dbReference type="ARBA" id="ARBA00004406"/>
    </source>
</evidence>
<keyword evidence="7" id="KW-0256">Endoplasmic reticulum</keyword>
<evidence type="ECO:0000256" key="8">
    <source>
        <dbReference type="ARBA" id="ARBA00022848"/>
    </source>
</evidence>
<keyword evidence="6 13" id="KW-0479">Metal-binding</keyword>
<dbReference type="SUPFAM" id="SSF48264">
    <property type="entry name" value="Cytochrome P450"/>
    <property type="match status" value="1"/>
</dbReference>
<comment type="similarity">
    <text evidence="4 14">Belongs to the cytochrome P450 family.</text>
</comment>
<protein>
    <submittedName>
        <fullName evidence="15">Cytochrome P450</fullName>
    </submittedName>
</protein>
<dbReference type="InterPro" id="IPR002401">
    <property type="entry name" value="Cyt_P450_E_grp-I"/>
</dbReference>
<dbReference type="PANTHER" id="PTHR24292">
    <property type="entry name" value="CYTOCHROME P450"/>
    <property type="match status" value="1"/>
</dbReference>
<name>A0AAW1JZW0_POPJA</name>
<dbReference type="GO" id="GO:0016705">
    <property type="term" value="F:oxidoreductase activity, acting on paired donors, with incorporation or reduction of molecular oxygen"/>
    <property type="evidence" value="ECO:0007669"/>
    <property type="project" value="InterPro"/>
</dbReference>
<evidence type="ECO:0000256" key="7">
    <source>
        <dbReference type="ARBA" id="ARBA00022824"/>
    </source>
</evidence>
<evidence type="ECO:0000256" key="4">
    <source>
        <dbReference type="ARBA" id="ARBA00010617"/>
    </source>
</evidence>